<dbReference type="STRING" id="445975.COLSTE_01763"/>
<feature type="transmembrane region" description="Helical" evidence="1">
    <location>
        <begin position="250"/>
        <end position="269"/>
    </location>
</feature>
<evidence type="ECO:0000256" key="1">
    <source>
        <dbReference type="SAM" id="Phobius"/>
    </source>
</evidence>
<keyword evidence="1" id="KW-0812">Transmembrane</keyword>
<dbReference type="AlphaFoldDB" id="B6GCE0"/>
<comment type="caution">
    <text evidence="2">The sequence shown here is derived from an EMBL/GenBank/DDBJ whole genome shotgun (WGS) entry which is preliminary data.</text>
</comment>
<feature type="transmembrane region" description="Helical" evidence="1">
    <location>
        <begin position="308"/>
        <end position="328"/>
    </location>
</feature>
<organism evidence="2 3">
    <name type="scientific">Collinsella stercoris DSM 13279</name>
    <dbReference type="NCBI Taxonomy" id="445975"/>
    <lineage>
        <taxon>Bacteria</taxon>
        <taxon>Bacillati</taxon>
        <taxon>Actinomycetota</taxon>
        <taxon>Coriobacteriia</taxon>
        <taxon>Coriobacteriales</taxon>
        <taxon>Coriobacteriaceae</taxon>
        <taxon>Collinsella</taxon>
    </lineage>
</organism>
<evidence type="ECO:0000313" key="2">
    <source>
        <dbReference type="EMBL" id="EEA90059.1"/>
    </source>
</evidence>
<gene>
    <name evidence="2" type="ORF">COLSTE_01763</name>
</gene>
<dbReference type="eggNOG" id="ENOG5032FB3">
    <property type="taxonomic scope" value="Bacteria"/>
</dbReference>
<feature type="transmembrane region" description="Helical" evidence="1">
    <location>
        <begin position="95"/>
        <end position="120"/>
    </location>
</feature>
<feature type="transmembrane region" description="Helical" evidence="1">
    <location>
        <begin position="281"/>
        <end position="301"/>
    </location>
</feature>
<feature type="transmembrane region" description="Helical" evidence="1">
    <location>
        <begin position="169"/>
        <end position="189"/>
    </location>
</feature>
<evidence type="ECO:0008006" key="4">
    <source>
        <dbReference type="Google" id="ProtNLM"/>
    </source>
</evidence>
<accession>B6GCE0</accession>
<dbReference type="HOGENOM" id="CLU_805886_0_0_11"/>
<sequence length="344" mass="38934">MKRQSRVVTAIAFASLWILMGLNTANADYTLYKYLYDFKLLDASGINAGYLAAEQIAWFLGLDFMQFRALFSAVGLGLIVLFIRRYSTCPNIVLALYALLPFMYDVVQFKFFLAASIAIYSLRFLIDRPKFFGLKYGIGLYIAALIHPASFLFIVFVIGLLSERNAFRVSLIAAAFVLIAVYSGLAQHISTFLLDSVKQAAYMTELGRFGWIPYFVSGVGGVALSYFSSSRRHCTELSRFDRAPLRFRRYFESAKYAFLPLLAMLPLSVQNFYRPIRSGNLLILIFLSSFVFDGSDFSIGFSRTEIKAIGILFLAWLVFTQIILYKGVIDPVLVTELTNNFLWS</sequence>
<keyword evidence="1" id="KW-0472">Membrane</keyword>
<keyword evidence="3" id="KW-1185">Reference proteome</keyword>
<feature type="transmembrane region" description="Helical" evidence="1">
    <location>
        <begin position="140"/>
        <end position="162"/>
    </location>
</feature>
<reference evidence="2 3" key="1">
    <citation type="submission" date="2008-10" db="EMBL/GenBank/DDBJ databases">
        <title>Draft genome sequence of Collinsella stercoris (DSM 13279).</title>
        <authorList>
            <person name="Sudarsanam P."/>
            <person name="Ley R."/>
            <person name="Guruge J."/>
            <person name="Turnbaugh P.J."/>
            <person name="Mahowald M."/>
            <person name="Liep D."/>
            <person name="Gordon J."/>
        </authorList>
    </citation>
    <scope>NUCLEOTIDE SEQUENCE [LARGE SCALE GENOMIC DNA]</scope>
    <source>
        <strain evidence="2 3">DSM 13279</strain>
    </source>
</reference>
<feature type="transmembrane region" description="Helical" evidence="1">
    <location>
        <begin position="65"/>
        <end position="83"/>
    </location>
</feature>
<evidence type="ECO:0000313" key="3">
    <source>
        <dbReference type="Proteomes" id="UP000003560"/>
    </source>
</evidence>
<keyword evidence="1" id="KW-1133">Transmembrane helix</keyword>
<dbReference type="Proteomes" id="UP000003560">
    <property type="component" value="Unassembled WGS sequence"/>
</dbReference>
<reference evidence="2 3" key="2">
    <citation type="submission" date="2008-10" db="EMBL/GenBank/DDBJ databases">
        <authorList>
            <person name="Fulton L."/>
            <person name="Clifton S."/>
            <person name="Fulton B."/>
            <person name="Xu J."/>
            <person name="Minx P."/>
            <person name="Pepin K.H."/>
            <person name="Johnson M."/>
            <person name="Thiruvilangam P."/>
            <person name="Bhonagiri V."/>
            <person name="Nash W.E."/>
            <person name="Mardis E.R."/>
            <person name="Wilson R.K."/>
        </authorList>
    </citation>
    <scope>NUCLEOTIDE SEQUENCE [LARGE SCALE GENOMIC DNA]</scope>
    <source>
        <strain evidence="2 3">DSM 13279</strain>
    </source>
</reference>
<proteinExistence type="predicted"/>
<feature type="transmembrane region" description="Helical" evidence="1">
    <location>
        <begin position="209"/>
        <end position="229"/>
    </location>
</feature>
<name>B6GCE0_9ACTN</name>
<dbReference type="Pfam" id="PF14897">
    <property type="entry name" value="EpsG"/>
    <property type="match status" value="1"/>
</dbReference>
<dbReference type="EMBL" id="ABXJ01000102">
    <property type="protein sequence ID" value="EEA90059.1"/>
    <property type="molecule type" value="Genomic_DNA"/>
</dbReference>
<dbReference type="InterPro" id="IPR049458">
    <property type="entry name" value="EpsG-like"/>
</dbReference>
<protein>
    <recommendedName>
        <fullName evidence="4">EpsG family protein</fullName>
    </recommendedName>
</protein>